<evidence type="ECO:0000313" key="5">
    <source>
        <dbReference type="EMBL" id="GAA3537753.1"/>
    </source>
</evidence>
<evidence type="ECO:0000256" key="3">
    <source>
        <dbReference type="ARBA" id="ARBA00023163"/>
    </source>
</evidence>
<dbReference type="Gene3D" id="1.25.40.10">
    <property type="entry name" value="Tetratricopeptide repeat domain"/>
    <property type="match status" value="1"/>
</dbReference>
<dbReference type="SUPFAM" id="SSF48452">
    <property type="entry name" value="TPR-like"/>
    <property type="match status" value="1"/>
</dbReference>
<dbReference type="Pfam" id="PF00196">
    <property type="entry name" value="GerE"/>
    <property type="match status" value="1"/>
</dbReference>
<dbReference type="PANTHER" id="PTHR44688">
    <property type="entry name" value="DNA-BINDING TRANSCRIPTIONAL ACTIVATOR DEVR_DOSR"/>
    <property type="match status" value="1"/>
</dbReference>
<accession>A0ABP6VLD0</accession>
<keyword evidence="2" id="KW-0238">DNA-binding</keyword>
<dbReference type="InterPro" id="IPR011990">
    <property type="entry name" value="TPR-like_helical_dom_sf"/>
</dbReference>
<dbReference type="InterPro" id="IPR016032">
    <property type="entry name" value="Sig_transdc_resp-reg_C-effctor"/>
</dbReference>
<organism evidence="5 6">
    <name type="scientific">Amycolatopsis ultiminotia</name>
    <dbReference type="NCBI Taxonomy" id="543629"/>
    <lineage>
        <taxon>Bacteria</taxon>
        <taxon>Bacillati</taxon>
        <taxon>Actinomycetota</taxon>
        <taxon>Actinomycetes</taxon>
        <taxon>Pseudonocardiales</taxon>
        <taxon>Pseudonocardiaceae</taxon>
        <taxon>Amycolatopsis</taxon>
    </lineage>
</organism>
<dbReference type="InterPro" id="IPR000792">
    <property type="entry name" value="Tscrpt_reg_LuxR_C"/>
</dbReference>
<keyword evidence="6" id="KW-1185">Reference proteome</keyword>
<dbReference type="PANTHER" id="PTHR44688:SF16">
    <property type="entry name" value="DNA-BINDING TRANSCRIPTIONAL ACTIVATOR DEVR_DOSR"/>
    <property type="match status" value="1"/>
</dbReference>
<dbReference type="SUPFAM" id="SSF46894">
    <property type="entry name" value="C-terminal effector domain of the bipartite response regulators"/>
    <property type="match status" value="1"/>
</dbReference>
<keyword evidence="1" id="KW-0805">Transcription regulation</keyword>
<dbReference type="Gene3D" id="1.10.10.10">
    <property type="entry name" value="Winged helix-like DNA-binding domain superfamily/Winged helix DNA-binding domain"/>
    <property type="match status" value="1"/>
</dbReference>
<reference evidence="6" key="1">
    <citation type="journal article" date="2019" name="Int. J. Syst. Evol. Microbiol.">
        <title>The Global Catalogue of Microorganisms (GCM) 10K type strain sequencing project: providing services to taxonomists for standard genome sequencing and annotation.</title>
        <authorList>
            <consortium name="The Broad Institute Genomics Platform"/>
            <consortium name="The Broad Institute Genome Sequencing Center for Infectious Disease"/>
            <person name="Wu L."/>
            <person name="Ma J."/>
        </authorList>
    </citation>
    <scope>NUCLEOTIDE SEQUENCE [LARGE SCALE GENOMIC DNA]</scope>
    <source>
        <strain evidence="6">JCM 16898</strain>
    </source>
</reference>
<dbReference type="CDD" id="cd06170">
    <property type="entry name" value="LuxR_C_like"/>
    <property type="match status" value="1"/>
</dbReference>
<gene>
    <name evidence="5" type="ORF">GCM10022222_21730</name>
</gene>
<keyword evidence="3" id="KW-0804">Transcription</keyword>
<dbReference type="EMBL" id="BAAAZN010000004">
    <property type="protein sequence ID" value="GAA3537753.1"/>
    <property type="molecule type" value="Genomic_DNA"/>
</dbReference>
<sequence>MRYAEEAAAGSAPESCELGQLAQFWYVGLLIKARDLETSRRVFEAAEAGRRTSGSERMTAVSHNIRGSLLFAMGNVNEAMTEIDTGLRLAEQRGDRSLRAPSYVVLALGALRRADMRACRHFVEKLADEALLGYFGQAPGAWVTAQAAEARCGVESAASLIAGIVRNPVVLRQLLASEPAAAAWLTRVSLKLGADDLANSTVAAVCAMAAEQPEFSVLRGSAEHASGLLDRDPGKVRAAAEMHPDRWCAASAREDLVCLVAERGPDRGEAIRVLESVLGTYTAVGATRDAARVVNKLREHGVRRGAIRTVESEATRPHGLTNTEFAVAELVSQGHTNCEVGRQLFISRHTVAFHLKKVFQKLNITSRVELAAAWKVLS</sequence>
<evidence type="ECO:0000259" key="4">
    <source>
        <dbReference type="PROSITE" id="PS50043"/>
    </source>
</evidence>
<dbReference type="RefSeq" id="WP_344858219.1">
    <property type="nucleotide sequence ID" value="NZ_BAAAZN010000004.1"/>
</dbReference>
<dbReference type="PROSITE" id="PS50043">
    <property type="entry name" value="HTH_LUXR_2"/>
    <property type="match status" value="1"/>
</dbReference>
<dbReference type="InterPro" id="IPR036388">
    <property type="entry name" value="WH-like_DNA-bd_sf"/>
</dbReference>
<name>A0ABP6VLD0_9PSEU</name>
<proteinExistence type="predicted"/>
<comment type="caution">
    <text evidence="5">The sequence shown here is derived from an EMBL/GenBank/DDBJ whole genome shotgun (WGS) entry which is preliminary data.</text>
</comment>
<evidence type="ECO:0000256" key="1">
    <source>
        <dbReference type="ARBA" id="ARBA00023015"/>
    </source>
</evidence>
<dbReference type="PRINTS" id="PR00038">
    <property type="entry name" value="HTHLUXR"/>
</dbReference>
<feature type="domain" description="HTH luxR-type" evidence="4">
    <location>
        <begin position="313"/>
        <end position="378"/>
    </location>
</feature>
<dbReference type="Proteomes" id="UP001500689">
    <property type="component" value="Unassembled WGS sequence"/>
</dbReference>
<evidence type="ECO:0000313" key="6">
    <source>
        <dbReference type="Proteomes" id="UP001500689"/>
    </source>
</evidence>
<evidence type="ECO:0000256" key="2">
    <source>
        <dbReference type="ARBA" id="ARBA00023125"/>
    </source>
</evidence>
<protein>
    <submittedName>
        <fullName evidence="5">Helix-turn-helix transcriptional regulator</fullName>
    </submittedName>
</protein>
<dbReference type="SMART" id="SM00421">
    <property type="entry name" value="HTH_LUXR"/>
    <property type="match status" value="1"/>
</dbReference>